<dbReference type="PRINTS" id="PR00127">
    <property type="entry name" value="CLPPROTEASEP"/>
</dbReference>
<dbReference type="GO" id="GO:0006515">
    <property type="term" value="P:protein quality control for misfolded or incompletely synthesized proteins"/>
    <property type="evidence" value="ECO:0007669"/>
    <property type="project" value="TreeGrafter"/>
</dbReference>
<dbReference type="EC" id="3.4.21.92" evidence="7"/>
<dbReference type="NCBIfam" id="NF001368">
    <property type="entry name" value="PRK00277.1"/>
    <property type="match status" value="1"/>
</dbReference>
<dbReference type="EMBL" id="PDJQ01000001">
    <property type="protein sequence ID" value="PFG75192.1"/>
    <property type="molecule type" value="Genomic_DNA"/>
</dbReference>
<evidence type="ECO:0000256" key="2">
    <source>
        <dbReference type="ARBA" id="ARBA00022490"/>
    </source>
</evidence>
<keyword evidence="10" id="KW-1185">Reference proteome</keyword>
<dbReference type="Gene3D" id="3.90.226.10">
    <property type="entry name" value="2-enoyl-CoA Hydratase, Chain A, domain 1"/>
    <property type="match status" value="1"/>
</dbReference>
<dbReference type="CDD" id="cd07017">
    <property type="entry name" value="S14_ClpP_2"/>
    <property type="match status" value="1"/>
</dbReference>
<dbReference type="RefSeq" id="WP_098504525.1">
    <property type="nucleotide sequence ID" value="NZ_PDJQ01000001.1"/>
</dbReference>
<keyword evidence="2 7" id="KW-0963">Cytoplasm</keyword>
<dbReference type="Proteomes" id="UP000223071">
    <property type="component" value="Unassembled WGS sequence"/>
</dbReference>
<dbReference type="PANTHER" id="PTHR10381:SF70">
    <property type="entry name" value="ATP-DEPENDENT CLP PROTEASE PROTEOLYTIC SUBUNIT"/>
    <property type="match status" value="1"/>
</dbReference>
<dbReference type="SUPFAM" id="SSF52096">
    <property type="entry name" value="ClpP/crotonase"/>
    <property type="match status" value="1"/>
</dbReference>
<protein>
    <recommendedName>
        <fullName evidence="7 8">ATP-dependent Clp protease proteolytic subunit</fullName>
        <ecNumber evidence="7">3.4.21.92</ecNumber>
    </recommendedName>
    <alternativeName>
        <fullName evidence="7">Endopeptidase Clp</fullName>
    </alternativeName>
</protein>
<dbReference type="AlphaFoldDB" id="A0A2A9HJ44"/>
<gene>
    <name evidence="7" type="primary">clpP</name>
    <name evidence="9" type="ORF">A9A59_2458</name>
</gene>
<evidence type="ECO:0000256" key="8">
    <source>
        <dbReference type="RuleBase" id="RU003567"/>
    </source>
</evidence>
<organism evidence="9 10">
    <name type="scientific">Tepidiforma thermophila (strain KCTC 52669 / CGMCC 1.13589 / G233)</name>
    <dbReference type="NCBI Taxonomy" id="2761530"/>
    <lineage>
        <taxon>Bacteria</taxon>
        <taxon>Bacillati</taxon>
        <taxon>Chloroflexota</taxon>
        <taxon>Tepidiformia</taxon>
        <taxon>Tepidiformales</taxon>
        <taxon>Tepidiformaceae</taxon>
        <taxon>Tepidiforma</taxon>
    </lineage>
</organism>
<evidence type="ECO:0000256" key="4">
    <source>
        <dbReference type="ARBA" id="ARBA00022801"/>
    </source>
</evidence>
<comment type="subunit">
    <text evidence="7">Fourteen ClpP subunits assemble into 2 heptameric rings which stack back to back to give a disk-like structure with a central cavity, resembling the structure of eukaryotic proteasomes.</text>
</comment>
<dbReference type="InterPro" id="IPR001907">
    <property type="entry name" value="ClpP"/>
</dbReference>
<sequence>MNQPPRIHPLIYDVIPTVIESGPRSERAFDIFSLLLKERIVFLGTPIDDQVANLIVAQLLYLQREDPERDISLYIHSPGGVITAGLAIYDTMQLIEPDVSTIAVGQTASMATVLLCAGAKGKRYALPNATVHMHQALGGARGQAADIEIAAKEILRNNEIIRNIIAKHTGQPVERVTRDFDRDFYLDAEGAKEYGFVDELLRPVADGK</sequence>
<comment type="catalytic activity">
    <reaction evidence="6 7">
        <text>Hydrolysis of proteins to small peptides in the presence of ATP and magnesium. alpha-casein is the usual test substrate. In the absence of ATP, only oligopeptides shorter than five residues are hydrolyzed (such as succinyl-Leu-Tyr-|-NHMec, and Leu-Tyr-Leu-|-Tyr-Trp, in which cleavage of the -Tyr-|-Leu- and -Tyr-|-Trp bonds also occurs).</text>
        <dbReference type="EC" id="3.4.21.92"/>
    </reaction>
</comment>
<dbReference type="GO" id="GO:0005737">
    <property type="term" value="C:cytoplasm"/>
    <property type="evidence" value="ECO:0007669"/>
    <property type="project" value="UniProtKB-SubCell"/>
</dbReference>
<evidence type="ECO:0000256" key="3">
    <source>
        <dbReference type="ARBA" id="ARBA00022670"/>
    </source>
</evidence>
<evidence type="ECO:0000256" key="5">
    <source>
        <dbReference type="ARBA" id="ARBA00022825"/>
    </source>
</evidence>
<dbReference type="HAMAP" id="MF_00444">
    <property type="entry name" value="ClpP"/>
    <property type="match status" value="1"/>
</dbReference>
<dbReference type="GO" id="GO:0004176">
    <property type="term" value="F:ATP-dependent peptidase activity"/>
    <property type="evidence" value="ECO:0007669"/>
    <property type="project" value="InterPro"/>
</dbReference>
<dbReference type="InterPro" id="IPR023562">
    <property type="entry name" value="ClpP/TepA"/>
</dbReference>
<dbReference type="GO" id="GO:0051117">
    <property type="term" value="F:ATPase binding"/>
    <property type="evidence" value="ECO:0007669"/>
    <property type="project" value="TreeGrafter"/>
</dbReference>
<evidence type="ECO:0000313" key="9">
    <source>
        <dbReference type="EMBL" id="PFG75192.1"/>
    </source>
</evidence>
<comment type="caution">
    <text evidence="9">The sequence shown here is derived from an EMBL/GenBank/DDBJ whole genome shotgun (WGS) entry which is preliminary data.</text>
</comment>
<evidence type="ECO:0000313" key="10">
    <source>
        <dbReference type="Proteomes" id="UP000223071"/>
    </source>
</evidence>
<comment type="subcellular location">
    <subcellularLocation>
        <location evidence="7">Cytoplasm</location>
    </subcellularLocation>
</comment>
<comment type="function">
    <text evidence="7">Cleaves peptides in various proteins in a process that requires ATP hydrolysis. Has a chymotrypsin-like activity. Plays a major role in the degradation of misfolded proteins.</text>
</comment>
<dbReference type="NCBIfam" id="NF009205">
    <property type="entry name" value="PRK12553.1"/>
    <property type="match status" value="1"/>
</dbReference>
<reference evidence="9 10" key="1">
    <citation type="submission" date="2017-09" db="EMBL/GenBank/DDBJ databases">
        <title>Sequencing the genomes of two abundant thermophiles in Great Basin hot springs: Thermocrinis jamiesonii and novel Chloroflexi Thermoflexus hugenholtzii.</title>
        <authorList>
            <person name="Hedlund B."/>
        </authorList>
    </citation>
    <scope>NUCLEOTIDE SEQUENCE [LARGE SCALE GENOMIC DNA]</scope>
    <source>
        <strain evidence="9 10">G233</strain>
    </source>
</reference>
<dbReference type="PANTHER" id="PTHR10381">
    <property type="entry name" value="ATP-DEPENDENT CLP PROTEASE PROTEOLYTIC SUBUNIT"/>
    <property type="match status" value="1"/>
</dbReference>
<dbReference type="InterPro" id="IPR029045">
    <property type="entry name" value="ClpP/crotonase-like_dom_sf"/>
</dbReference>
<name>A0A2A9HJ44_TEPT2</name>
<evidence type="ECO:0000256" key="7">
    <source>
        <dbReference type="HAMAP-Rule" id="MF_00444"/>
    </source>
</evidence>
<keyword evidence="4 7" id="KW-0378">Hydrolase</keyword>
<evidence type="ECO:0000256" key="6">
    <source>
        <dbReference type="ARBA" id="ARBA00034021"/>
    </source>
</evidence>
<dbReference type="GO" id="GO:0009368">
    <property type="term" value="C:endopeptidase Clp complex"/>
    <property type="evidence" value="ECO:0007669"/>
    <property type="project" value="TreeGrafter"/>
</dbReference>
<comment type="similarity">
    <text evidence="1 7 8">Belongs to the peptidase S14 family.</text>
</comment>
<dbReference type="GO" id="GO:0004252">
    <property type="term" value="F:serine-type endopeptidase activity"/>
    <property type="evidence" value="ECO:0007669"/>
    <property type="project" value="UniProtKB-UniRule"/>
</dbReference>
<accession>A0A2A9HJ44</accession>
<feature type="active site" description="Nucleophile" evidence="7">
    <location>
        <position position="109"/>
    </location>
</feature>
<proteinExistence type="inferred from homology"/>
<dbReference type="FunFam" id="3.90.226.10:FF:000001">
    <property type="entry name" value="ATP-dependent Clp protease proteolytic subunit"/>
    <property type="match status" value="1"/>
</dbReference>
<evidence type="ECO:0000256" key="1">
    <source>
        <dbReference type="ARBA" id="ARBA00007039"/>
    </source>
</evidence>
<dbReference type="Pfam" id="PF00574">
    <property type="entry name" value="CLP_protease"/>
    <property type="match status" value="1"/>
</dbReference>
<feature type="active site" evidence="7">
    <location>
        <position position="134"/>
    </location>
</feature>
<keyword evidence="3 7" id="KW-0645">Protease</keyword>
<keyword evidence="5 7" id="KW-0720">Serine protease</keyword>